<dbReference type="EMBL" id="VXMH01000063">
    <property type="protein sequence ID" value="MYC95661.1"/>
    <property type="molecule type" value="Genomic_DNA"/>
</dbReference>
<gene>
    <name evidence="1" type="ORF">F4X14_11885</name>
</gene>
<accession>A0A6B1D6S7</accession>
<protein>
    <submittedName>
        <fullName evidence="1">DUF429 domain-containing protein</fullName>
    </submittedName>
</protein>
<proteinExistence type="predicted"/>
<name>A0A6B1D6S7_9CHLR</name>
<organism evidence="1">
    <name type="scientific">Caldilineaceae bacterium SB0661_bin_32</name>
    <dbReference type="NCBI Taxonomy" id="2605255"/>
    <lineage>
        <taxon>Bacteria</taxon>
        <taxon>Bacillati</taxon>
        <taxon>Chloroflexota</taxon>
        <taxon>Caldilineae</taxon>
        <taxon>Caldilineales</taxon>
        <taxon>Caldilineaceae</taxon>
    </lineage>
</organism>
<dbReference type="Pfam" id="PF04250">
    <property type="entry name" value="DUF429"/>
    <property type="match status" value="1"/>
</dbReference>
<comment type="caution">
    <text evidence="1">The sequence shown here is derived from an EMBL/GenBank/DDBJ whole genome shotgun (WGS) entry which is preliminary data.</text>
</comment>
<dbReference type="PIRSF" id="PIRSF018008">
    <property type="entry name" value="UCP018008"/>
    <property type="match status" value="1"/>
</dbReference>
<reference evidence="1" key="1">
    <citation type="submission" date="2019-09" db="EMBL/GenBank/DDBJ databases">
        <title>Characterisation of the sponge microbiome using genome-centric metagenomics.</title>
        <authorList>
            <person name="Engelberts J.P."/>
            <person name="Robbins S.J."/>
            <person name="De Goeij J.M."/>
            <person name="Aranda M."/>
            <person name="Bell S.C."/>
            <person name="Webster N.S."/>
        </authorList>
    </citation>
    <scope>NUCLEOTIDE SEQUENCE</scope>
    <source>
        <strain evidence="1">SB0661_bin_32</strain>
    </source>
</reference>
<dbReference type="InterPro" id="IPR008306">
    <property type="entry name" value="UCP018008"/>
</dbReference>
<dbReference type="InterPro" id="IPR007362">
    <property type="entry name" value="DUF429"/>
</dbReference>
<dbReference type="AlphaFoldDB" id="A0A6B1D6S7"/>
<evidence type="ECO:0000313" key="1">
    <source>
        <dbReference type="EMBL" id="MYC95661.1"/>
    </source>
</evidence>
<sequence>MAKKRGKPSFIGIDLAWSDRNPSGVAAIRDGRLVACSGGLGKMSEILDFVGDHLSRRNGSIVAVDAPLRVPNETGIRPCDRALSADWRRYQAGAYPANRKLLERDGVVRGEALTAALSERFKFYESDVIPRRTKARLVCEVYPHPALVSLFGLDRTLKYKRGRGRSFAERWSELDRYRRLLRKLRKADPRLRGTRRLLKSTEVYGLRGAALQAYEDALDAITCAYIASYFWRHGPRAVTRYGSLEEGHILVPQAGRFR</sequence>